<keyword evidence="2" id="KW-1185">Reference proteome</keyword>
<protein>
    <submittedName>
        <fullName evidence="1">Head-tail connector protein</fullName>
    </submittedName>
</protein>
<comment type="caution">
    <text evidence="1">The sequence shown here is derived from an EMBL/GenBank/DDBJ whole genome shotgun (WGS) entry which is preliminary data.</text>
</comment>
<accession>A0ABW4JI76</accession>
<sequence>MALKQVTAPANEPLGLDDVKTYLRVDGDDEDTFITSLITAARTYCETFQNRAYLTQTFDLTLDHFPRFPLSLPRPPLQSVESFTYIDKDAVSTLWDVSNYIVDMDSEPGRIGLAYGIFPPRVTLQPMSGVKIRFTAGYGDVDAVPAVVKQAMTMLIGHWYEHREAVLTGTASKEIEFAVTALLSPDRVIPL</sequence>
<dbReference type="CDD" id="cd08054">
    <property type="entry name" value="gp6"/>
    <property type="match status" value="1"/>
</dbReference>
<dbReference type="EMBL" id="JBHUCX010000028">
    <property type="protein sequence ID" value="MFD1675411.1"/>
    <property type="molecule type" value="Genomic_DNA"/>
</dbReference>
<dbReference type="NCBIfam" id="TIGR02215">
    <property type="entry name" value="phage_chp_gp8"/>
    <property type="match status" value="1"/>
</dbReference>
<dbReference type="Pfam" id="PF05135">
    <property type="entry name" value="Phage_connect_1"/>
    <property type="match status" value="1"/>
</dbReference>
<dbReference type="InterPro" id="IPR011738">
    <property type="entry name" value="Phage_CHP"/>
</dbReference>
<dbReference type="Gene3D" id="1.10.3230.30">
    <property type="entry name" value="Phage gp6-like head-tail connector protein"/>
    <property type="match status" value="1"/>
</dbReference>
<name>A0ABW4JI76_9BACL</name>
<dbReference type="NCBIfam" id="TIGR01560">
    <property type="entry name" value="put_DNA_pack"/>
    <property type="match status" value="2"/>
</dbReference>
<dbReference type="InterPro" id="IPR021146">
    <property type="entry name" value="Phage_gp6-like_head-tail"/>
</dbReference>
<proteinExistence type="predicted"/>
<gene>
    <name evidence="1" type="ORF">ACFSB2_11970</name>
</gene>
<evidence type="ECO:0000313" key="2">
    <source>
        <dbReference type="Proteomes" id="UP001597079"/>
    </source>
</evidence>
<dbReference type="Proteomes" id="UP001597079">
    <property type="component" value="Unassembled WGS sequence"/>
</dbReference>
<dbReference type="InterPro" id="IPR006450">
    <property type="entry name" value="Phage_HK97_gp6-like"/>
</dbReference>
<reference evidence="2" key="1">
    <citation type="journal article" date="2019" name="Int. J. Syst. Evol. Microbiol.">
        <title>The Global Catalogue of Microorganisms (GCM) 10K type strain sequencing project: providing services to taxonomists for standard genome sequencing and annotation.</title>
        <authorList>
            <consortium name="The Broad Institute Genomics Platform"/>
            <consortium name="The Broad Institute Genome Sequencing Center for Infectious Disease"/>
            <person name="Wu L."/>
            <person name="Ma J."/>
        </authorList>
    </citation>
    <scope>NUCLEOTIDE SEQUENCE [LARGE SCALE GENOMIC DNA]</scope>
    <source>
        <strain evidence="2">CGMCC 1.12286</strain>
    </source>
</reference>
<organism evidence="1 2">
    <name type="scientific">Alicyclobacillus fodiniaquatilis</name>
    <dbReference type="NCBI Taxonomy" id="1661150"/>
    <lineage>
        <taxon>Bacteria</taxon>
        <taxon>Bacillati</taxon>
        <taxon>Bacillota</taxon>
        <taxon>Bacilli</taxon>
        <taxon>Bacillales</taxon>
        <taxon>Alicyclobacillaceae</taxon>
        <taxon>Alicyclobacillus</taxon>
    </lineage>
</organism>
<dbReference type="RefSeq" id="WP_377943283.1">
    <property type="nucleotide sequence ID" value="NZ_JBHUCX010000028.1"/>
</dbReference>
<evidence type="ECO:0000313" key="1">
    <source>
        <dbReference type="EMBL" id="MFD1675411.1"/>
    </source>
</evidence>